<name>H1Q2C8_9BACT</name>
<evidence type="ECO:0000313" key="2">
    <source>
        <dbReference type="Proteomes" id="UP000016023"/>
    </source>
</evidence>
<reference evidence="1 2" key="1">
    <citation type="submission" date="2011-12" db="EMBL/GenBank/DDBJ databases">
        <title>The Genome Sequence of Prevotella micans F0438.</title>
        <authorList>
            <consortium name="The Broad Institute Genome Sequencing Platform"/>
            <person name="Earl A."/>
            <person name="Ward D."/>
            <person name="Feldgarden M."/>
            <person name="Gevers D."/>
            <person name="Izard J."/>
            <person name="Baranova O.V."/>
            <person name="Blanton J.M."/>
            <person name="Wade W.G."/>
            <person name="Dewhirst F.E."/>
            <person name="Young S.K."/>
            <person name="Zeng Q."/>
            <person name="Gargeya S."/>
            <person name="Fitzgerald M."/>
            <person name="Haas B."/>
            <person name="Abouelleil A."/>
            <person name="Alvarado L."/>
            <person name="Arachchi H.M."/>
            <person name="Berlin A."/>
            <person name="Chapman S.B."/>
            <person name="Gearin G."/>
            <person name="Goldberg J."/>
            <person name="Griggs A."/>
            <person name="Gujja S."/>
            <person name="Hansen M."/>
            <person name="Heiman D."/>
            <person name="Howarth C."/>
            <person name="Larimer J."/>
            <person name="Lui A."/>
            <person name="MacDonald P.J.P."/>
            <person name="McCowen C."/>
            <person name="Montmayeur A."/>
            <person name="Murphy C."/>
            <person name="Neiman D."/>
            <person name="Pearson M."/>
            <person name="Priest M."/>
            <person name="Roberts A."/>
            <person name="Saif S."/>
            <person name="Shea T."/>
            <person name="Sisk P."/>
            <person name="Stolte C."/>
            <person name="Sykes S."/>
            <person name="Wortman J."/>
            <person name="Nusbaum C."/>
            <person name="Birren B."/>
        </authorList>
    </citation>
    <scope>NUCLEOTIDE SEQUENCE [LARGE SCALE GENOMIC DNA]</scope>
    <source>
        <strain evidence="1 2">F0438</strain>
    </source>
</reference>
<sequence length="49" mass="5707">MFKINVTNVVSRAFTISLHALQLTKHRIKNHQSLYIAIFDEFKTSMQNA</sequence>
<keyword evidence="2" id="KW-1185">Reference proteome</keyword>
<dbReference type="HOGENOM" id="CLU_3139179_0_0_10"/>
<dbReference type="AlphaFoldDB" id="H1Q2C8"/>
<dbReference type="EMBL" id="AGWK01000029">
    <property type="protein sequence ID" value="EHO71198.1"/>
    <property type="molecule type" value="Genomic_DNA"/>
</dbReference>
<protein>
    <submittedName>
        <fullName evidence="1">Uncharacterized protein</fullName>
    </submittedName>
</protein>
<proteinExistence type="predicted"/>
<evidence type="ECO:0000313" key="1">
    <source>
        <dbReference type="EMBL" id="EHO71198.1"/>
    </source>
</evidence>
<dbReference type="STRING" id="883158.HMPREF9140_01066"/>
<gene>
    <name evidence="1" type="ORF">HMPREF9140_01066</name>
</gene>
<comment type="caution">
    <text evidence="1">The sequence shown here is derived from an EMBL/GenBank/DDBJ whole genome shotgun (WGS) entry which is preliminary data.</text>
</comment>
<dbReference type="Proteomes" id="UP000016023">
    <property type="component" value="Unassembled WGS sequence"/>
</dbReference>
<accession>H1Q2C8</accession>
<organism evidence="1 2">
    <name type="scientific">Prevotella micans F0438</name>
    <dbReference type="NCBI Taxonomy" id="883158"/>
    <lineage>
        <taxon>Bacteria</taxon>
        <taxon>Pseudomonadati</taxon>
        <taxon>Bacteroidota</taxon>
        <taxon>Bacteroidia</taxon>
        <taxon>Bacteroidales</taxon>
        <taxon>Prevotellaceae</taxon>
        <taxon>Prevotella</taxon>
    </lineage>
</organism>